<dbReference type="EMBL" id="CAJOBH010055172">
    <property type="protein sequence ID" value="CAF4397941.1"/>
    <property type="molecule type" value="Genomic_DNA"/>
</dbReference>
<evidence type="ECO:0000313" key="2">
    <source>
        <dbReference type="Proteomes" id="UP000681967"/>
    </source>
</evidence>
<protein>
    <recommendedName>
        <fullName evidence="3">AIG1-type G domain-containing protein</fullName>
    </recommendedName>
</protein>
<gene>
    <name evidence="1" type="ORF">BYL167_LOCUS31412</name>
</gene>
<accession>A0A8S2VGA7</accession>
<dbReference type="Gene3D" id="3.40.50.300">
    <property type="entry name" value="P-loop containing nucleotide triphosphate hydrolases"/>
    <property type="match status" value="1"/>
</dbReference>
<evidence type="ECO:0008006" key="3">
    <source>
        <dbReference type="Google" id="ProtNLM"/>
    </source>
</evidence>
<comment type="caution">
    <text evidence="1">The sequence shown here is derived from an EMBL/GenBank/DDBJ whole genome shotgun (WGS) entry which is preliminary data.</text>
</comment>
<sequence length="46" mass="4836">MCAQRITSSDSTSKHGLILLGNSGVGKSFIANVVLGRDVFEHECSA</sequence>
<name>A0A8S2VGA7_9BILA</name>
<feature type="non-terminal residue" evidence="1">
    <location>
        <position position="46"/>
    </location>
</feature>
<proteinExistence type="predicted"/>
<organism evidence="1 2">
    <name type="scientific">Rotaria magnacalcarata</name>
    <dbReference type="NCBI Taxonomy" id="392030"/>
    <lineage>
        <taxon>Eukaryota</taxon>
        <taxon>Metazoa</taxon>
        <taxon>Spiralia</taxon>
        <taxon>Gnathifera</taxon>
        <taxon>Rotifera</taxon>
        <taxon>Eurotatoria</taxon>
        <taxon>Bdelloidea</taxon>
        <taxon>Philodinida</taxon>
        <taxon>Philodinidae</taxon>
        <taxon>Rotaria</taxon>
    </lineage>
</organism>
<dbReference type="InterPro" id="IPR027417">
    <property type="entry name" value="P-loop_NTPase"/>
</dbReference>
<reference evidence="1" key="1">
    <citation type="submission" date="2021-02" db="EMBL/GenBank/DDBJ databases">
        <authorList>
            <person name="Nowell W R."/>
        </authorList>
    </citation>
    <scope>NUCLEOTIDE SEQUENCE</scope>
</reference>
<dbReference type="Proteomes" id="UP000681967">
    <property type="component" value="Unassembled WGS sequence"/>
</dbReference>
<evidence type="ECO:0000313" key="1">
    <source>
        <dbReference type="EMBL" id="CAF4397941.1"/>
    </source>
</evidence>
<dbReference type="AlphaFoldDB" id="A0A8S2VGA7"/>